<dbReference type="InterPro" id="IPR003382">
    <property type="entry name" value="Flavoprotein"/>
</dbReference>
<dbReference type="Gene3D" id="3.40.50.1950">
    <property type="entry name" value="Flavin prenyltransferase-like"/>
    <property type="match status" value="1"/>
</dbReference>
<sequence length="215" mass="22830">MANVLLGATGSVAAVRVPALYDAFTGAGHAVKIVATSAATYFFDPAPFRAAGVLSLDEDEWPGRADGQLYQRGDAVRHIELRKWADVFALAPLDANTLAKLAVGLCDNCLTCVWRAWDLARPVVMAPAMNTLMWQHPFTRRHLRALAADAGAGHIPAHLADDALIQQINDRSPTLRVVAPVTKQLACGDTGPGALAEVADIANAVQFMLGRARAA</sequence>
<dbReference type="PANTHER" id="PTHR14359:SF6">
    <property type="entry name" value="PHOSPHOPANTOTHENOYLCYSTEINE DECARBOXYLASE"/>
    <property type="match status" value="1"/>
</dbReference>
<accession>A0A2Z3H461</accession>
<keyword evidence="3" id="KW-1185">Reference proteome</keyword>
<feature type="domain" description="Flavoprotein" evidence="1">
    <location>
        <begin position="3"/>
        <end position="199"/>
    </location>
</feature>
<proteinExistence type="predicted"/>
<name>A0A2Z3H461_9BACT</name>
<dbReference type="OrthoDB" id="9802554at2"/>
<dbReference type="Pfam" id="PF02441">
    <property type="entry name" value="Flavoprotein"/>
    <property type="match status" value="1"/>
</dbReference>
<dbReference type="Proteomes" id="UP000245802">
    <property type="component" value="Chromosome"/>
</dbReference>
<reference evidence="2 3" key="1">
    <citation type="submission" date="2018-01" db="EMBL/GenBank/DDBJ databases">
        <title>G. obscuriglobus.</title>
        <authorList>
            <person name="Franke J."/>
            <person name="Blomberg W."/>
            <person name="Selmecki A."/>
        </authorList>
    </citation>
    <scope>NUCLEOTIDE SEQUENCE [LARGE SCALE GENOMIC DNA]</scope>
    <source>
        <strain evidence="2 3">DSM 5831</strain>
    </source>
</reference>
<dbReference type="AlphaFoldDB" id="A0A2Z3H461"/>
<evidence type="ECO:0000259" key="1">
    <source>
        <dbReference type="Pfam" id="PF02441"/>
    </source>
</evidence>
<dbReference type="SUPFAM" id="SSF52507">
    <property type="entry name" value="Homo-oligomeric flavin-containing Cys decarboxylases, HFCD"/>
    <property type="match status" value="1"/>
</dbReference>
<protein>
    <submittedName>
        <fullName evidence="2">Phosphopantothenoylcysteine decarboxylase</fullName>
    </submittedName>
</protein>
<gene>
    <name evidence="2" type="ORF">C1280_23335</name>
</gene>
<organism evidence="2 3">
    <name type="scientific">Gemmata obscuriglobus</name>
    <dbReference type="NCBI Taxonomy" id="114"/>
    <lineage>
        <taxon>Bacteria</taxon>
        <taxon>Pseudomonadati</taxon>
        <taxon>Planctomycetota</taxon>
        <taxon>Planctomycetia</taxon>
        <taxon>Gemmatales</taxon>
        <taxon>Gemmataceae</taxon>
        <taxon>Gemmata</taxon>
    </lineage>
</organism>
<dbReference type="PANTHER" id="PTHR14359">
    <property type="entry name" value="HOMO-OLIGOMERIC FLAVIN CONTAINING CYS DECARBOXYLASE FAMILY"/>
    <property type="match status" value="1"/>
</dbReference>
<evidence type="ECO:0000313" key="3">
    <source>
        <dbReference type="Proteomes" id="UP000245802"/>
    </source>
</evidence>
<dbReference type="RefSeq" id="WP_010049317.1">
    <property type="nucleotide sequence ID" value="NZ_CP025958.1"/>
</dbReference>
<dbReference type="GO" id="GO:0071513">
    <property type="term" value="C:phosphopantothenoylcysteine decarboxylase complex"/>
    <property type="evidence" value="ECO:0007669"/>
    <property type="project" value="TreeGrafter"/>
</dbReference>
<dbReference type="GO" id="GO:0010181">
    <property type="term" value="F:FMN binding"/>
    <property type="evidence" value="ECO:0007669"/>
    <property type="project" value="TreeGrafter"/>
</dbReference>
<dbReference type="GO" id="GO:0004633">
    <property type="term" value="F:phosphopantothenoylcysteine decarboxylase activity"/>
    <property type="evidence" value="ECO:0007669"/>
    <property type="project" value="TreeGrafter"/>
</dbReference>
<dbReference type="KEGG" id="gog:C1280_23335"/>
<evidence type="ECO:0000313" key="2">
    <source>
        <dbReference type="EMBL" id="AWM39641.1"/>
    </source>
</evidence>
<dbReference type="GO" id="GO:0015937">
    <property type="term" value="P:coenzyme A biosynthetic process"/>
    <property type="evidence" value="ECO:0007669"/>
    <property type="project" value="TreeGrafter"/>
</dbReference>
<dbReference type="InterPro" id="IPR036551">
    <property type="entry name" value="Flavin_trans-like"/>
</dbReference>
<dbReference type="EMBL" id="CP025958">
    <property type="protein sequence ID" value="AWM39641.1"/>
    <property type="molecule type" value="Genomic_DNA"/>
</dbReference>